<dbReference type="EMBL" id="MRDB01000001">
    <property type="protein sequence ID" value="RKL51245.1"/>
    <property type="molecule type" value="Genomic_DNA"/>
</dbReference>
<dbReference type="AlphaFoldDB" id="A0A420UBS8"/>
<gene>
    <name evidence="1" type="ORF">BFJ72_g698</name>
</gene>
<reference evidence="1 2" key="1">
    <citation type="journal article" date="2018" name="Sci. Rep.">
        <title>Characterisation of pathogen-specific regions and novel effector candidates in Fusarium oxysporum f. sp. cepae.</title>
        <authorList>
            <person name="Armitage A.D."/>
            <person name="Taylor A."/>
            <person name="Sobczyk M.K."/>
            <person name="Baxter L."/>
            <person name="Greenfield B.P."/>
            <person name="Bates H.J."/>
            <person name="Wilson F."/>
            <person name="Jackson A.C."/>
            <person name="Ott S."/>
            <person name="Harrison R.J."/>
            <person name="Clarkson J.P."/>
        </authorList>
    </citation>
    <scope>NUCLEOTIDE SEQUENCE [LARGE SCALE GENOMIC DNA]</scope>
    <source>
        <strain evidence="1 2">Fp_A8</strain>
    </source>
</reference>
<evidence type="ECO:0000313" key="1">
    <source>
        <dbReference type="EMBL" id="RKL51245.1"/>
    </source>
</evidence>
<dbReference type="Proteomes" id="UP000283569">
    <property type="component" value="Unassembled WGS sequence"/>
</dbReference>
<organism evidence="1 2">
    <name type="scientific">Gibberella intermedia</name>
    <name type="common">Bulb rot disease fungus</name>
    <name type="synonym">Fusarium proliferatum</name>
    <dbReference type="NCBI Taxonomy" id="948311"/>
    <lineage>
        <taxon>Eukaryota</taxon>
        <taxon>Fungi</taxon>
        <taxon>Dikarya</taxon>
        <taxon>Ascomycota</taxon>
        <taxon>Pezizomycotina</taxon>
        <taxon>Sordariomycetes</taxon>
        <taxon>Hypocreomycetidae</taxon>
        <taxon>Hypocreales</taxon>
        <taxon>Nectriaceae</taxon>
        <taxon>Fusarium</taxon>
        <taxon>Fusarium fujikuroi species complex</taxon>
    </lineage>
</organism>
<evidence type="ECO:0000313" key="2">
    <source>
        <dbReference type="Proteomes" id="UP000283569"/>
    </source>
</evidence>
<comment type="caution">
    <text evidence="1">The sequence shown here is derived from an EMBL/GenBank/DDBJ whole genome shotgun (WGS) entry which is preliminary data.</text>
</comment>
<protein>
    <submittedName>
        <fullName evidence="1">Uncharacterized protein</fullName>
    </submittedName>
</protein>
<name>A0A420UBS8_GIBIN</name>
<accession>A0A420UBS8</accession>
<sequence length="32" mass="3625">MFQQDSGSCYWSLQEKTCRTPSLQVANQVGEC</sequence>
<proteinExistence type="predicted"/>